<protein>
    <submittedName>
        <fullName evidence="2">Uncharacterized protein</fullName>
    </submittedName>
</protein>
<name>A0A1R2C0S8_9CILI</name>
<keyword evidence="3" id="KW-1185">Reference proteome</keyword>
<feature type="transmembrane region" description="Helical" evidence="1">
    <location>
        <begin position="62"/>
        <end position="80"/>
    </location>
</feature>
<proteinExistence type="predicted"/>
<evidence type="ECO:0000313" key="3">
    <source>
        <dbReference type="Proteomes" id="UP000187209"/>
    </source>
</evidence>
<feature type="transmembrane region" description="Helical" evidence="1">
    <location>
        <begin position="120"/>
        <end position="141"/>
    </location>
</feature>
<accession>A0A1R2C0S8</accession>
<sequence length="153" mass="17238">MEVDPKDLNHSFSPSLDFSVCSEKTQDFISPWAQRHLFLGILSIIVTIFLMDNYSSIDYTNIINPGLYLLTGAIGVLYPLTLSAMPFIIFVITLFFKNIANIGLYLGYISTGYSQNDEEFIIFCAMLIGNLLLAVFNFLAYKDSKKACDKIFS</sequence>
<keyword evidence="1" id="KW-0472">Membrane</keyword>
<dbReference type="AlphaFoldDB" id="A0A1R2C0S8"/>
<reference evidence="2 3" key="1">
    <citation type="submission" date="2016-11" db="EMBL/GenBank/DDBJ databases">
        <title>The macronuclear genome of Stentor coeruleus: a giant cell with tiny introns.</title>
        <authorList>
            <person name="Slabodnick M."/>
            <person name="Ruby J.G."/>
            <person name="Reiff S.B."/>
            <person name="Swart E.C."/>
            <person name="Gosai S."/>
            <person name="Prabakaran S."/>
            <person name="Witkowska E."/>
            <person name="Larue G.E."/>
            <person name="Fisher S."/>
            <person name="Freeman R.M."/>
            <person name="Gunawardena J."/>
            <person name="Chu W."/>
            <person name="Stover N.A."/>
            <person name="Gregory B.D."/>
            <person name="Nowacki M."/>
            <person name="Derisi J."/>
            <person name="Roy S.W."/>
            <person name="Marshall W.F."/>
            <person name="Sood P."/>
        </authorList>
    </citation>
    <scope>NUCLEOTIDE SEQUENCE [LARGE SCALE GENOMIC DNA]</scope>
    <source>
        <strain evidence="2">WM001</strain>
    </source>
</reference>
<organism evidence="2 3">
    <name type="scientific">Stentor coeruleus</name>
    <dbReference type="NCBI Taxonomy" id="5963"/>
    <lineage>
        <taxon>Eukaryota</taxon>
        <taxon>Sar</taxon>
        <taxon>Alveolata</taxon>
        <taxon>Ciliophora</taxon>
        <taxon>Postciliodesmatophora</taxon>
        <taxon>Heterotrichea</taxon>
        <taxon>Heterotrichida</taxon>
        <taxon>Stentoridae</taxon>
        <taxon>Stentor</taxon>
    </lineage>
</organism>
<evidence type="ECO:0000256" key="1">
    <source>
        <dbReference type="SAM" id="Phobius"/>
    </source>
</evidence>
<keyword evidence="1" id="KW-0812">Transmembrane</keyword>
<comment type="caution">
    <text evidence="2">The sequence shown here is derived from an EMBL/GenBank/DDBJ whole genome shotgun (WGS) entry which is preliminary data.</text>
</comment>
<keyword evidence="1" id="KW-1133">Transmembrane helix</keyword>
<dbReference type="EMBL" id="MPUH01000335">
    <property type="protein sequence ID" value="OMJ82579.1"/>
    <property type="molecule type" value="Genomic_DNA"/>
</dbReference>
<feature type="transmembrane region" description="Helical" evidence="1">
    <location>
        <begin position="87"/>
        <end position="108"/>
    </location>
</feature>
<evidence type="ECO:0000313" key="2">
    <source>
        <dbReference type="EMBL" id="OMJ82579.1"/>
    </source>
</evidence>
<feature type="transmembrane region" description="Helical" evidence="1">
    <location>
        <begin position="37"/>
        <end position="56"/>
    </location>
</feature>
<gene>
    <name evidence="2" type="ORF">SteCoe_16689</name>
</gene>
<dbReference type="Proteomes" id="UP000187209">
    <property type="component" value="Unassembled WGS sequence"/>
</dbReference>